<sequence length="148" mass="17082">MLLNIQQKFLLKKEKCYLSFDGLSNNGPGGEVSASEPEGLWVRNPVLPVPPCMQDWHVKSDARVKVRWYGVKEVRPSQFFLSCLLLVALADDSKSIDGGFNYDYGKDRVPTESENETVRRYPSYVKYYPRKYKPRKPVMVDGLPLYRD</sequence>
<dbReference type="AlphaFoldDB" id="A0A4Y2K4D2"/>
<dbReference type="Proteomes" id="UP000499080">
    <property type="component" value="Unassembled WGS sequence"/>
</dbReference>
<proteinExistence type="predicted"/>
<dbReference type="EMBL" id="BGPR01004247">
    <property type="protein sequence ID" value="GBM97563.1"/>
    <property type="molecule type" value="Genomic_DNA"/>
</dbReference>
<accession>A0A4Y2K4D2</accession>
<gene>
    <name evidence="1" type="ORF">AVEN_143796_1</name>
</gene>
<evidence type="ECO:0000313" key="2">
    <source>
        <dbReference type="Proteomes" id="UP000499080"/>
    </source>
</evidence>
<dbReference type="OrthoDB" id="6436662at2759"/>
<evidence type="ECO:0000313" key="1">
    <source>
        <dbReference type="EMBL" id="GBM97563.1"/>
    </source>
</evidence>
<reference evidence="1 2" key="1">
    <citation type="journal article" date="2019" name="Sci. Rep.">
        <title>Orb-weaving spider Araneus ventricosus genome elucidates the spidroin gene catalogue.</title>
        <authorList>
            <person name="Kono N."/>
            <person name="Nakamura H."/>
            <person name="Ohtoshi R."/>
            <person name="Moran D.A.P."/>
            <person name="Shinohara A."/>
            <person name="Yoshida Y."/>
            <person name="Fujiwara M."/>
            <person name="Mori M."/>
            <person name="Tomita M."/>
            <person name="Arakawa K."/>
        </authorList>
    </citation>
    <scope>NUCLEOTIDE SEQUENCE [LARGE SCALE GENOMIC DNA]</scope>
</reference>
<keyword evidence="2" id="KW-1185">Reference proteome</keyword>
<comment type="caution">
    <text evidence="1">The sequence shown here is derived from an EMBL/GenBank/DDBJ whole genome shotgun (WGS) entry which is preliminary data.</text>
</comment>
<name>A0A4Y2K4D2_ARAVE</name>
<protein>
    <submittedName>
        <fullName evidence="1">Uncharacterized protein</fullName>
    </submittedName>
</protein>
<organism evidence="1 2">
    <name type="scientific">Araneus ventricosus</name>
    <name type="common">Orbweaver spider</name>
    <name type="synonym">Epeira ventricosa</name>
    <dbReference type="NCBI Taxonomy" id="182803"/>
    <lineage>
        <taxon>Eukaryota</taxon>
        <taxon>Metazoa</taxon>
        <taxon>Ecdysozoa</taxon>
        <taxon>Arthropoda</taxon>
        <taxon>Chelicerata</taxon>
        <taxon>Arachnida</taxon>
        <taxon>Araneae</taxon>
        <taxon>Araneomorphae</taxon>
        <taxon>Entelegynae</taxon>
        <taxon>Araneoidea</taxon>
        <taxon>Araneidae</taxon>
        <taxon>Araneus</taxon>
    </lineage>
</organism>